<protein>
    <submittedName>
        <fullName evidence="2">Uncharacterized protein</fullName>
    </submittedName>
</protein>
<sequence length="74" mass="8507">MRKTPIISVTMSPALAITRRVNNRLISLNKDETSDFCSVSARHTSTARKRKEKERTGKSLRSQDVRLRQMPHNV</sequence>
<dbReference type="EMBL" id="BPLR01000244">
    <property type="protein sequence ID" value="GIY93189.1"/>
    <property type="molecule type" value="Genomic_DNA"/>
</dbReference>
<evidence type="ECO:0000256" key="1">
    <source>
        <dbReference type="SAM" id="MobiDB-lite"/>
    </source>
</evidence>
<evidence type="ECO:0000313" key="2">
    <source>
        <dbReference type="EMBL" id="GIY93189.1"/>
    </source>
</evidence>
<accession>A0AAV4XF18</accession>
<comment type="caution">
    <text evidence="2">The sequence shown here is derived from an EMBL/GenBank/DDBJ whole genome shotgun (WGS) entry which is preliminary data.</text>
</comment>
<feature type="region of interest" description="Disordered" evidence="1">
    <location>
        <begin position="41"/>
        <end position="74"/>
    </location>
</feature>
<organism evidence="2 3">
    <name type="scientific">Caerostris extrusa</name>
    <name type="common">Bark spider</name>
    <name type="synonym">Caerostris bankana</name>
    <dbReference type="NCBI Taxonomy" id="172846"/>
    <lineage>
        <taxon>Eukaryota</taxon>
        <taxon>Metazoa</taxon>
        <taxon>Ecdysozoa</taxon>
        <taxon>Arthropoda</taxon>
        <taxon>Chelicerata</taxon>
        <taxon>Arachnida</taxon>
        <taxon>Araneae</taxon>
        <taxon>Araneomorphae</taxon>
        <taxon>Entelegynae</taxon>
        <taxon>Araneoidea</taxon>
        <taxon>Araneidae</taxon>
        <taxon>Caerostris</taxon>
    </lineage>
</organism>
<proteinExistence type="predicted"/>
<keyword evidence="3" id="KW-1185">Reference proteome</keyword>
<gene>
    <name evidence="2" type="ORF">CEXT_224311</name>
</gene>
<feature type="compositionally biased region" description="Basic and acidic residues" evidence="1">
    <location>
        <begin position="53"/>
        <end position="67"/>
    </location>
</feature>
<dbReference type="Proteomes" id="UP001054945">
    <property type="component" value="Unassembled WGS sequence"/>
</dbReference>
<dbReference type="AlphaFoldDB" id="A0AAV4XF18"/>
<evidence type="ECO:0000313" key="3">
    <source>
        <dbReference type="Proteomes" id="UP001054945"/>
    </source>
</evidence>
<name>A0AAV4XF18_CAEEX</name>
<reference evidence="2 3" key="1">
    <citation type="submission" date="2021-06" db="EMBL/GenBank/DDBJ databases">
        <title>Caerostris extrusa draft genome.</title>
        <authorList>
            <person name="Kono N."/>
            <person name="Arakawa K."/>
        </authorList>
    </citation>
    <scope>NUCLEOTIDE SEQUENCE [LARGE SCALE GENOMIC DNA]</scope>
</reference>